<reference evidence="1 2" key="1">
    <citation type="submission" date="2016-08" db="EMBL/GenBank/DDBJ databases">
        <authorList>
            <person name="Seilhamer J.J."/>
        </authorList>
    </citation>
    <scope>NUCLEOTIDE SEQUENCE [LARGE SCALE GENOMIC DNA]</scope>
    <source>
        <strain evidence="1 2">A37T2</strain>
    </source>
</reference>
<gene>
    <name evidence="1" type="ORF">GA0116948_107201</name>
</gene>
<evidence type="ECO:0000313" key="2">
    <source>
        <dbReference type="Proteomes" id="UP000242818"/>
    </source>
</evidence>
<proteinExistence type="predicted"/>
<accession>A0A1C4EA91</accession>
<protein>
    <submittedName>
        <fullName evidence="1">Uncharacterized protein</fullName>
    </submittedName>
</protein>
<sequence length="163" mass="19469">MPYQESKSNVIVFYEVDRDLMDNNRAIFTLPEREYINWFKSSSRYHSFSKSFVNEVLIHTQRINNMLTIHLLEDKIWEDSCAQTHIYCYLQKLSANLFINEMNKSSYSEQVQSEVDLFKKMLTLIVEGKVSVIVEYSKDEGWFDYDGILKSKRELEEKNRPKQ</sequence>
<keyword evidence="2" id="KW-1185">Reference proteome</keyword>
<dbReference type="Proteomes" id="UP000242818">
    <property type="component" value="Unassembled WGS sequence"/>
</dbReference>
<name>A0A1C4EA91_9BACT</name>
<evidence type="ECO:0000313" key="1">
    <source>
        <dbReference type="EMBL" id="SCC40460.1"/>
    </source>
</evidence>
<dbReference type="AlphaFoldDB" id="A0A1C4EA91"/>
<organism evidence="1 2">
    <name type="scientific">Chitinophaga costaii</name>
    <dbReference type="NCBI Taxonomy" id="1335309"/>
    <lineage>
        <taxon>Bacteria</taxon>
        <taxon>Pseudomonadati</taxon>
        <taxon>Bacteroidota</taxon>
        <taxon>Chitinophagia</taxon>
        <taxon>Chitinophagales</taxon>
        <taxon>Chitinophagaceae</taxon>
        <taxon>Chitinophaga</taxon>
    </lineage>
</organism>
<dbReference type="EMBL" id="FMAR01000007">
    <property type="protein sequence ID" value="SCC40460.1"/>
    <property type="molecule type" value="Genomic_DNA"/>
</dbReference>
<dbReference type="RefSeq" id="WP_123891767.1">
    <property type="nucleotide sequence ID" value="NZ_FMAR01000007.1"/>
</dbReference>